<evidence type="ECO:0000313" key="10">
    <source>
        <dbReference type="Proteomes" id="UP000182761"/>
    </source>
</evidence>
<dbReference type="EMBL" id="FCOR01000007">
    <property type="protein sequence ID" value="CVK16422.1"/>
    <property type="molecule type" value="Genomic_DNA"/>
</dbReference>
<comment type="similarity">
    <text evidence="3">Belongs to the ATPase epsilon chain family.</text>
</comment>
<evidence type="ECO:0000313" key="9">
    <source>
        <dbReference type="EMBL" id="CVK16422.1"/>
    </source>
</evidence>
<keyword evidence="5" id="KW-0406">Ion transport</keyword>
<gene>
    <name evidence="9" type="ORF">Ga0061079_10724</name>
</gene>
<evidence type="ECO:0000256" key="1">
    <source>
        <dbReference type="ARBA" id="ARBA00003543"/>
    </source>
</evidence>
<dbReference type="OrthoDB" id="5294255at2"/>
<dbReference type="AlphaFoldDB" id="A0A0X3APY3"/>
<evidence type="ECO:0000259" key="8">
    <source>
        <dbReference type="Pfam" id="PF02823"/>
    </source>
</evidence>
<evidence type="ECO:0000256" key="4">
    <source>
        <dbReference type="ARBA" id="ARBA00022448"/>
    </source>
</evidence>
<dbReference type="GO" id="GO:0046933">
    <property type="term" value="F:proton-transporting ATP synthase activity, rotational mechanism"/>
    <property type="evidence" value="ECO:0007669"/>
    <property type="project" value="InterPro"/>
</dbReference>
<dbReference type="SUPFAM" id="SSF51344">
    <property type="entry name" value="Epsilon subunit of F1F0-ATP synthase N-terminal domain"/>
    <property type="match status" value="1"/>
</dbReference>
<evidence type="ECO:0000256" key="3">
    <source>
        <dbReference type="ARBA" id="ARBA00005712"/>
    </source>
</evidence>
<evidence type="ECO:0000256" key="2">
    <source>
        <dbReference type="ARBA" id="ARBA00004184"/>
    </source>
</evidence>
<keyword evidence="7" id="KW-0139">CF(1)</keyword>
<dbReference type="CDD" id="cd12152">
    <property type="entry name" value="F1-ATPase_delta"/>
    <property type="match status" value="1"/>
</dbReference>
<keyword evidence="10" id="KW-1185">Reference proteome</keyword>
<dbReference type="InterPro" id="IPR036771">
    <property type="entry name" value="ATPsynth_dsu/esu_N"/>
</dbReference>
<evidence type="ECO:0000256" key="6">
    <source>
        <dbReference type="ARBA" id="ARBA00023136"/>
    </source>
</evidence>
<dbReference type="Proteomes" id="UP000182761">
    <property type="component" value="Unassembled WGS sequence"/>
</dbReference>
<accession>A0A0X3APY3</accession>
<evidence type="ECO:0000256" key="7">
    <source>
        <dbReference type="ARBA" id="ARBA00023196"/>
    </source>
</evidence>
<organism evidence="9 10">
    <name type="scientific">Apibacter mensalis</name>
    <dbReference type="NCBI Taxonomy" id="1586267"/>
    <lineage>
        <taxon>Bacteria</taxon>
        <taxon>Pseudomonadati</taxon>
        <taxon>Bacteroidota</taxon>
        <taxon>Flavobacteriia</taxon>
        <taxon>Flavobacteriales</taxon>
        <taxon>Weeksellaceae</taxon>
        <taxon>Apibacter</taxon>
    </lineage>
</organism>
<dbReference type="STRING" id="1586267.GCA_001418685_01275"/>
<keyword evidence="7" id="KW-0066">ATP synthesis</keyword>
<comment type="function">
    <text evidence="1">Produces ATP from ADP in the presence of a proton gradient across the membrane.</text>
</comment>
<dbReference type="GO" id="GO:0012505">
    <property type="term" value="C:endomembrane system"/>
    <property type="evidence" value="ECO:0007669"/>
    <property type="project" value="UniProtKB-SubCell"/>
</dbReference>
<dbReference type="RefSeq" id="WP_055425620.1">
    <property type="nucleotide sequence ID" value="NZ_FCOR01000007.1"/>
</dbReference>
<dbReference type="Gene3D" id="2.60.15.10">
    <property type="entry name" value="F0F1 ATP synthase delta/epsilon subunit, N-terminal"/>
    <property type="match status" value="1"/>
</dbReference>
<proteinExistence type="inferred from homology"/>
<comment type="subcellular location">
    <subcellularLocation>
        <location evidence="2">Endomembrane system</location>
        <topology evidence="2">Peripheral membrane protein</topology>
    </subcellularLocation>
</comment>
<dbReference type="Pfam" id="PF02823">
    <property type="entry name" value="ATP-synt_DE_N"/>
    <property type="match status" value="1"/>
</dbReference>
<sequence length="89" mass="9813">MKIQILTPEEIIFDGEVSSITVPGLLGEFQMLENHASIVSTLESGTIKLENVSSSSNYNKLMNDGKYKTFTIKSGLLEFNNNKGIILCD</sequence>
<dbReference type="GO" id="GO:0045259">
    <property type="term" value="C:proton-transporting ATP synthase complex"/>
    <property type="evidence" value="ECO:0007669"/>
    <property type="project" value="UniProtKB-KW"/>
</dbReference>
<protein>
    <submittedName>
        <fullName evidence="9">F-type H+-transporting ATPase subunit epsilon</fullName>
    </submittedName>
</protein>
<keyword evidence="4" id="KW-0813">Transport</keyword>
<feature type="domain" description="ATP synthase F1 complex delta/epsilon subunit N-terminal" evidence="8">
    <location>
        <begin position="1"/>
        <end position="89"/>
    </location>
</feature>
<evidence type="ECO:0000256" key="5">
    <source>
        <dbReference type="ARBA" id="ARBA00023065"/>
    </source>
</evidence>
<name>A0A0X3APY3_9FLAO</name>
<dbReference type="InterPro" id="IPR001469">
    <property type="entry name" value="ATP_synth_F1_dsu/esu"/>
</dbReference>
<keyword evidence="6" id="KW-0472">Membrane</keyword>
<dbReference type="InterPro" id="IPR020546">
    <property type="entry name" value="ATP_synth_F1_dsu/esu_N"/>
</dbReference>
<reference evidence="9 10" key="1">
    <citation type="submission" date="2016-01" db="EMBL/GenBank/DDBJ databases">
        <authorList>
            <person name="McClelland M."/>
            <person name="Jain A."/>
            <person name="Saraogi P."/>
            <person name="Mendelson R."/>
            <person name="Westerman R."/>
            <person name="SanMiguel P."/>
            <person name="Csonka L."/>
        </authorList>
    </citation>
    <scope>NUCLEOTIDE SEQUENCE [LARGE SCALE GENOMIC DNA]</scope>
    <source>
        <strain evidence="9 10">R-53146</strain>
    </source>
</reference>